<keyword evidence="1" id="KW-0677">Repeat</keyword>
<feature type="region of interest" description="Disordered" evidence="4">
    <location>
        <begin position="343"/>
        <end position="371"/>
    </location>
</feature>
<evidence type="ECO:0000313" key="6">
    <source>
        <dbReference type="Proteomes" id="UP000799772"/>
    </source>
</evidence>
<dbReference type="AlphaFoldDB" id="A0A9P4IK95"/>
<proteinExistence type="predicted"/>
<feature type="region of interest" description="Disordered" evidence="4">
    <location>
        <begin position="305"/>
        <end position="329"/>
    </location>
</feature>
<reference evidence="5" key="1">
    <citation type="journal article" date="2020" name="Stud. Mycol.">
        <title>101 Dothideomycetes genomes: a test case for predicting lifestyles and emergence of pathogens.</title>
        <authorList>
            <person name="Haridas S."/>
            <person name="Albert R."/>
            <person name="Binder M."/>
            <person name="Bloem J."/>
            <person name="Labutti K."/>
            <person name="Salamov A."/>
            <person name="Andreopoulos B."/>
            <person name="Baker S."/>
            <person name="Barry K."/>
            <person name="Bills G."/>
            <person name="Bluhm B."/>
            <person name="Cannon C."/>
            <person name="Castanera R."/>
            <person name="Culley D."/>
            <person name="Daum C."/>
            <person name="Ezra D."/>
            <person name="Gonzalez J."/>
            <person name="Henrissat B."/>
            <person name="Kuo A."/>
            <person name="Liang C."/>
            <person name="Lipzen A."/>
            <person name="Lutzoni F."/>
            <person name="Magnuson J."/>
            <person name="Mondo S."/>
            <person name="Nolan M."/>
            <person name="Ohm R."/>
            <person name="Pangilinan J."/>
            <person name="Park H.-J."/>
            <person name="Ramirez L."/>
            <person name="Alfaro M."/>
            <person name="Sun H."/>
            <person name="Tritt A."/>
            <person name="Yoshinaga Y."/>
            <person name="Zwiers L.-H."/>
            <person name="Turgeon B."/>
            <person name="Goodwin S."/>
            <person name="Spatafora J."/>
            <person name="Crous P."/>
            <person name="Grigoriev I."/>
        </authorList>
    </citation>
    <scope>NUCLEOTIDE SEQUENCE</scope>
    <source>
        <strain evidence="5">CBS 133067</strain>
    </source>
</reference>
<dbReference type="SMART" id="SM00028">
    <property type="entry name" value="TPR"/>
    <property type="match status" value="3"/>
</dbReference>
<dbReference type="PANTHER" id="PTHR16193">
    <property type="entry name" value="TETRATRICOPEPTIDE REPEAT PROTEIN 27"/>
    <property type="match status" value="1"/>
</dbReference>
<feature type="region of interest" description="Disordered" evidence="4">
    <location>
        <begin position="563"/>
        <end position="585"/>
    </location>
</feature>
<dbReference type="PANTHER" id="PTHR16193:SF0">
    <property type="entry name" value="TETRATRICOPEPTIDE REPEAT PROTEIN 27"/>
    <property type="match status" value="1"/>
</dbReference>
<feature type="repeat" description="TPR" evidence="3">
    <location>
        <begin position="648"/>
        <end position="681"/>
    </location>
</feature>
<dbReference type="OrthoDB" id="1936594at2759"/>
<dbReference type="Proteomes" id="UP000799772">
    <property type="component" value="Unassembled WGS sequence"/>
</dbReference>
<dbReference type="InterPro" id="IPR019734">
    <property type="entry name" value="TPR_rpt"/>
</dbReference>
<feature type="region of interest" description="Disordered" evidence="4">
    <location>
        <begin position="458"/>
        <end position="481"/>
    </location>
</feature>
<dbReference type="InterPro" id="IPR011990">
    <property type="entry name" value="TPR-like_helical_dom_sf"/>
</dbReference>
<organism evidence="5 6">
    <name type="scientific">Rhizodiscina lignyota</name>
    <dbReference type="NCBI Taxonomy" id="1504668"/>
    <lineage>
        <taxon>Eukaryota</taxon>
        <taxon>Fungi</taxon>
        <taxon>Dikarya</taxon>
        <taxon>Ascomycota</taxon>
        <taxon>Pezizomycotina</taxon>
        <taxon>Dothideomycetes</taxon>
        <taxon>Pleosporomycetidae</taxon>
        <taxon>Aulographales</taxon>
        <taxon>Rhizodiscinaceae</taxon>
        <taxon>Rhizodiscina</taxon>
    </lineage>
</organism>
<protein>
    <submittedName>
        <fullName evidence="5">TPR-like protein</fullName>
    </submittedName>
</protein>
<evidence type="ECO:0000256" key="1">
    <source>
        <dbReference type="ARBA" id="ARBA00022737"/>
    </source>
</evidence>
<keyword evidence="2 3" id="KW-0802">TPR repeat</keyword>
<evidence type="ECO:0000313" key="5">
    <source>
        <dbReference type="EMBL" id="KAF2101523.1"/>
    </source>
</evidence>
<feature type="repeat" description="TPR" evidence="3">
    <location>
        <begin position="614"/>
        <end position="647"/>
    </location>
</feature>
<keyword evidence="6" id="KW-1185">Reference proteome</keyword>
<dbReference type="EMBL" id="ML978123">
    <property type="protein sequence ID" value="KAF2101523.1"/>
    <property type="molecule type" value="Genomic_DNA"/>
</dbReference>
<evidence type="ECO:0000256" key="4">
    <source>
        <dbReference type="SAM" id="MobiDB-lite"/>
    </source>
</evidence>
<evidence type="ECO:0000256" key="2">
    <source>
        <dbReference type="ARBA" id="ARBA00022803"/>
    </source>
</evidence>
<feature type="compositionally biased region" description="Basic and acidic residues" evidence="4">
    <location>
        <begin position="345"/>
        <end position="358"/>
    </location>
</feature>
<dbReference type="Pfam" id="PF13181">
    <property type="entry name" value="TPR_8"/>
    <property type="match status" value="1"/>
</dbReference>
<dbReference type="Gene3D" id="1.25.40.10">
    <property type="entry name" value="Tetratricopeptide repeat domain"/>
    <property type="match status" value="1"/>
</dbReference>
<sequence>MADALLTYFRGTLPPALAESLQEPLQALENGDFEKIFKLSLTRRLLGHEDEDDDGPQRTELDDFPTWSDLVFHRLGLLLARRETHQNEDIQSTPAYRSHLLFIIALASISSFQQSNVTGPPLPFSSSKVLFPRDISSDDGKVSVLRKKLITSLSADGEAAYLLIPNVELFVLADTILDFPSVRKSVIPAAWGRLRADFLHQRLLNEVTPSLQDAIYKSLDDVRQILQGVKGPEGAGEKTGAYVAFLLERAAIHTHHGLDKKAREDLDEAANLRGFQFALTGLLGKRTKYQDRDISQLVVLAQSADAPTPSGAVENNSSSPSEEQLKPKTLDLNDDTLLESISFAEKPHSSTEIQEKDSLPPALKSLDPSNQPKLEPLDSIILLSLASSIKNTSPEDGLTREETLPYATRVLEGGSSNWQIYTQALLVRSRIEGYKTRTVERGLLQLQALVDQIIAETGSAESTDQKQEPSTTFLPRAKDAESAPVQERLMYLPELASPSRWELEAELAARWVTMGGLRTALEIYERLQMWAEVALCWAATERDDKARSVVRRQLFHSTNSNNAEVENLEDEKWEGSPREPAPSDAPRLYCILGDIDQDTAMYEKAWEVSGHRYARAQRSLGRHYFAKKQYKESAEAYEKSLKANQLNGASWFALGCALLELAEFDRAVEAFTRTVQLDDTDAEAWSNLAAALLSIDRKAARDTSNGMTAIDIQEPPQRLKDALNALKQASRLKFDNFRILDNLVTVAASTIPPSYNDVVSAQSRLIDLRGPTEGEKCIDADILELLVRHVIELDTESEGYEPSKPGLTRMVVEMVDKKVVPLITASARLWRIVARLALWRRKPSAALDAHEKAWRAVVSQPGWEYGAEEQWNGVVDATVELVDAYESLGSMERTEGLAAGSGEVVMKDWKFKARSAVRGIMGRGKGSWEDTDGWERLKDALEQLKG</sequence>
<dbReference type="SUPFAM" id="SSF48452">
    <property type="entry name" value="TPR-like"/>
    <property type="match status" value="1"/>
</dbReference>
<gene>
    <name evidence="5" type="ORF">NA57DRAFT_34201</name>
</gene>
<accession>A0A9P4IK95</accession>
<feature type="compositionally biased region" description="Polar residues" evidence="4">
    <location>
        <begin position="313"/>
        <end position="322"/>
    </location>
</feature>
<name>A0A9P4IK95_9PEZI</name>
<comment type="caution">
    <text evidence="5">The sequence shown here is derived from an EMBL/GenBank/DDBJ whole genome shotgun (WGS) entry which is preliminary data.</text>
</comment>
<dbReference type="InterPro" id="IPR044244">
    <property type="entry name" value="TTC27/Emw1"/>
</dbReference>
<evidence type="ECO:0000256" key="3">
    <source>
        <dbReference type="PROSITE-ProRule" id="PRU00339"/>
    </source>
</evidence>
<dbReference type="PROSITE" id="PS50005">
    <property type="entry name" value="TPR"/>
    <property type="match status" value="2"/>
</dbReference>